<dbReference type="PANTHER" id="PTHR33221:SF4">
    <property type="entry name" value="HTH-TYPE TRANSCRIPTIONAL REPRESSOR NSRR"/>
    <property type="match status" value="1"/>
</dbReference>
<dbReference type="NCBIfam" id="TIGR00738">
    <property type="entry name" value="rrf2_super"/>
    <property type="match status" value="1"/>
</dbReference>
<dbReference type="SUPFAM" id="SSF46785">
    <property type="entry name" value="Winged helix' DNA-binding domain"/>
    <property type="match status" value="1"/>
</dbReference>
<keyword evidence="1" id="KW-0238">DNA-binding</keyword>
<dbReference type="PROSITE" id="PS51197">
    <property type="entry name" value="HTH_RRF2_2"/>
    <property type="match status" value="1"/>
</dbReference>
<proteinExistence type="predicted"/>
<dbReference type="InterPro" id="IPR030489">
    <property type="entry name" value="TR_Rrf2-type_CS"/>
</dbReference>
<dbReference type="AlphaFoldDB" id="A0A1E3VN99"/>
<dbReference type="InterPro" id="IPR036388">
    <property type="entry name" value="WH-like_DNA-bd_sf"/>
</dbReference>
<dbReference type="GO" id="GO:0003677">
    <property type="term" value="F:DNA binding"/>
    <property type="evidence" value="ECO:0007669"/>
    <property type="project" value="UniProtKB-KW"/>
</dbReference>
<dbReference type="PROSITE" id="PS01332">
    <property type="entry name" value="HTH_RRF2_1"/>
    <property type="match status" value="1"/>
</dbReference>
<evidence type="ECO:0000313" key="2">
    <source>
        <dbReference type="EMBL" id="ODR94999.1"/>
    </source>
</evidence>
<evidence type="ECO:0000256" key="1">
    <source>
        <dbReference type="ARBA" id="ARBA00023125"/>
    </source>
</evidence>
<accession>A0A1E3VN99</accession>
<reference evidence="2 3" key="1">
    <citation type="journal article" date="2016" name="Environ. Microbiol.">
        <title>New Methyloceanibacter diversity from North Sea sediments includes methanotroph containing solely the soluble methane monooxygenase.</title>
        <authorList>
            <person name="Vekeman B."/>
            <person name="Kerckhof F.M."/>
            <person name="Cremers G."/>
            <person name="de Vos P."/>
            <person name="Vandamme P."/>
            <person name="Boon N."/>
            <person name="Op den Camp H.J."/>
            <person name="Heylen K."/>
        </authorList>
    </citation>
    <scope>NUCLEOTIDE SEQUENCE [LARGE SCALE GENOMIC DNA]</scope>
    <source>
        <strain evidence="2 3">R-67176</strain>
    </source>
</reference>
<gene>
    <name evidence="2" type="ORF">AUC70_04380</name>
</gene>
<dbReference type="InterPro" id="IPR036390">
    <property type="entry name" value="WH_DNA-bd_sf"/>
</dbReference>
<organism evidence="2 3">
    <name type="scientific">Methyloceanibacter stevinii</name>
    <dbReference type="NCBI Taxonomy" id="1774970"/>
    <lineage>
        <taxon>Bacteria</taxon>
        <taxon>Pseudomonadati</taxon>
        <taxon>Pseudomonadota</taxon>
        <taxon>Alphaproteobacteria</taxon>
        <taxon>Hyphomicrobiales</taxon>
        <taxon>Hyphomicrobiaceae</taxon>
        <taxon>Methyloceanibacter</taxon>
    </lineage>
</organism>
<comment type="caution">
    <text evidence="2">The sequence shown here is derived from an EMBL/GenBank/DDBJ whole genome shotgun (WGS) entry which is preliminary data.</text>
</comment>
<evidence type="ECO:0000313" key="3">
    <source>
        <dbReference type="Proteomes" id="UP000094172"/>
    </source>
</evidence>
<dbReference type="GO" id="GO:0005829">
    <property type="term" value="C:cytosol"/>
    <property type="evidence" value="ECO:0007669"/>
    <property type="project" value="TreeGrafter"/>
</dbReference>
<dbReference type="Gene3D" id="1.10.10.10">
    <property type="entry name" value="Winged helix-like DNA-binding domain superfamily/Winged helix DNA-binding domain"/>
    <property type="match status" value="1"/>
</dbReference>
<dbReference type="EMBL" id="LPWE01000011">
    <property type="protein sequence ID" value="ODR94999.1"/>
    <property type="molecule type" value="Genomic_DNA"/>
</dbReference>
<protein>
    <submittedName>
        <fullName evidence="2">BadM/Rrf2 family transcriptional regulator</fullName>
    </submittedName>
</protein>
<dbReference type="Pfam" id="PF02082">
    <property type="entry name" value="Rrf2"/>
    <property type="match status" value="1"/>
</dbReference>
<dbReference type="RefSeq" id="WP_069444298.1">
    <property type="nucleotide sequence ID" value="NZ_LPWE01000011.1"/>
</dbReference>
<dbReference type="GO" id="GO:0003700">
    <property type="term" value="F:DNA-binding transcription factor activity"/>
    <property type="evidence" value="ECO:0007669"/>
    <property type="project" value="TreeGrafter"/>
</dbReference>
<dbReference type="STRING" id="1774970.AUC70_04380"/>
<keyword evidence="3" id="KW-1185">Reference proteome</keyword>
<name>A0A1E3VN99_9HYPH</name>
<dbReference type="InterPro" id="IPR000944">
    <property type="entry name" value="Tscrpt_reg_Rrf2"/>
</dbReference>
<dbReference type="PANTHER" id="PTHR33221">
    <property type="entry name" value="WINGED HELIX-TURN-HELIX TRANSCRIPTIONAL REGULATOR, RRF2 FAMILY"/>
    <property type="match status" value="1"/>
</dbReference>
<sequence>MRLTRHSDYSLRVLMYLAAFPDRLATAEQIAAAYNISHHHIMKVVQRLARLGLIETLRGRNGGIRLAQPPEKITIGAVVRATEEDFDLVECFRTTTACCITPVCRLQTALRDALGAYLGVLDEWTLDELTISSSGFADSLRQHLAVSPA</sequence>
<dbReference type="Proteomes" id="UP000094172">
    <property type="component" value="Unassembled WGS sequence"/>
</dbReference>